<evidence type="ECO:0000313" key="6">
    <source>
        <dbReference type="Proteomes" id="UP001163823"/>
    </source>
</evidence>
<evidence type="ECO:0000256" key="1">
    <source>
        <dbReference type="ARBA" id="ARBA00022741"/>
    </source>
</evidence>
<dbReference type="SUPFAM" id="SSF56112">
    <property type="entry name" value="Protein kinase-like (PK-like)"/>
    <property type="match status" value="1"/>
</dbReference>
<reference evidence="5" key="1">
    <citation type="journal article" date="2023" name="Science">
        <title>Elucidation of the pathway for biosynthesis of saponin adjuvants from the soapbark tree.</title>
        <authorList>
            <person name="Reed J."/>
            <person name="Orme A."/>
            <person name="El-Demerdash A."/>
            <person name="Owen C."/>
            <person name="Martin L.B.B."/>
            <person name="Misra R.C."/>
            <person name="Kikuchi S."/>
            <person name="Rejzek M."/>
            <person name="Martin A.C."/>
            <person name="Harkess A."/>
            <person name="Leebens-Mack J."/>
            <person name="Louveau T."/>
            <person name="Stephenson M.J."/>
            <person name="Osbourn A."/>
        </authorList>
    </citation>
    <scope>NUCLEOTIDE SEQUENCE</scope>
    <source>
        <strain evidence="5">S10</strain>
    </source>
</reference>
<dbReference type="Gene3D" id="1.10.510.10">
    <property type="entry name" value="Transferase(Phosphotransferase) domain 1"/>
    <property type="match status" value="1"/>
</dbReference>
<dbReference type="InterPro" id="IPR014729">
    <property type="entry name" value="Rossmann-like_a/b/a_fold"/>
</dbReference>
<keyword evidence="6" id="KW-1185">Reference proteome</keyword>
<dbReference type="AlphaFoldDB" id="A0AAD7M2Z3"/>
<dbReference type="Gene3D" id="3.30.200.20">
    <property type="entry name" value="Phosphorylase Kinase, domain 1"/>
    <property type="match status" value="1"/>
</dbReference>
<dbReference type="EMBL" id="JARAOO010000005">
    <property type="protein sequence ID" value="KAJ7968071.1"/>
    <property type="molecule type" value="Genomic_DNA"/>
</dbReference>
<evidence type="ECO:0000259" key="4">
    <source>
        <dbReference type="PROSITE" id="PS50011"/>
    </source>
</evidence>
<name>A0AAD7M2Z3_QUISA</name>
<dbReference type="InterPro" id="IPR001245">
    <property type="entry name" value="Ser-Thr/Tyr_kinase_cat_dom"/>
</dbReference>
<dbReference type="PANTHER" id="PTHR27001">
    <property type="entry name" value="OS01G0253100 PROTEIN"/>
    <property type="match status" value="1"/>
</dbReference>
<dbReference type="InterPro" id="IPR000719">
    <property type="entry name" value="Prot_kinase_dom"/>
</dbReference>
<dbReference type="GO" id="GO:0005524">
    <property type="term" value="F:ATP binding"/>
    <property type="evidence" value="ECO:0007669"/>
    <property type="project" value="UniProtKB-KW"/>
</dbReference>
<dbReference type="PANTHER" id="PTHR27001:SF811">
    <property type="entry name" value="SERINE_THREONINE-PROTEIN KINASE CDG1-LIKE"/>
    <property type="match status" value="1"/>
</dbReference>
<feature type="domain" description="Protein kinase" evidence="4">
    <location>
        <begin position="231"/>
        <end position="483"/>
    </location>
</feature>
<evidence type="ECO:0000313" key="5">
    <source>
        <dbReference type="EMBL" id="KAJ7968071.1"/>
    </source>
</evidence>
<sequence length="483" mass="55093">MDFNAVSPPGESVVVVMDVNRSKGSLDALDWALRNIARPKDTVIVLGVIWDSGKTSSCFRFLMGIGISGIWERLEFAGQGEVNPRELEEELEIKKSQFQSSLQPFYRQCRKYEVNLEVKLTIGVCPCKLAVEETQNSNVRWIVLDSHLKKHKLNIWGHVYCKVVVMNGRDFATFMPPRSPEHGSSSRNNKRNHDGALNASKYEGHELENPNVLEERVSTSLDVPPKSPCCFSDENVMVEYNHLKVYQGILEETPVLVKNFSEDDERFWLMLKILSRLRHRNIVNLVGYCCTGASMFLLSDFPCMGNIELNLRCDDFARKLSWKARWHIALEIGGSLRYLHEECVDGPIAHLSVCSRHIVFSHDYTAMLDNFITAKCLKDDLPRSQLSPEESPTQWTNLEDDERLSVDVHDYGLFLIELITGKSGPSFEDQGESRSLLEWAVPFLEGGLINIMDTRLTDTDDNKVVHNMAYAALCLPQRKYRWS</sequence>
<dbReference type="Proteomes" id="UP001163823">
    <property type="component" value="Chromosome 5"/>
</dbReference>
<keyword evidence="2" id="KW-0067">ATP-binding</keyword>
<gene>
    <name evidence="5" type="ORF">O6P43_012228</name>
</gene>
<keyword evidence="5" id="KW-0808">Transferase</keyword>
<keyword evidence="1" id="KW-0547">Nucleotide-binding</keyword>
<evidence type="ECO:0000256" key="3">
    <source>
        <dbReference type="SAM" id="MobiDB-lite"/>
    </source>
</evidence>
<feature type="region of interest" description="Disordered" evidence="3">
    <location>
        <begin position="176"/>
        <end position="201"/>
    </location>
</feature>
<evidence type="ECO:0000256" key="2">
    <source>
        <dbReference type="ARBA" id="ARBA00022840"/>
    </source>
</evidence>
<dbReference type="GO" id="GO:0004672">
    <property type="term" value="F:protein kinase activity"/>
    <property type="evidence" value="ECO:0007669"/>
    <property type="project" value="InterPro"/>
</dbReference>
<accession>A0AAD7M2Z3</accession>
<dbReference type="InterPro" id="IPR011009">
    <property type="entry name" value="Kinase-like_dom_sf"/>
</dbReference>
<dbReference type="Pfam" id="PF07714">
    <property type="entry name" value="PK_Tyr_Ser-Thr"/>
    <property type="match status" value="1"/>
</dbReference>
<proteinExistence type="predicted"/>
<comment type="caution">
    <text evidence="5">The sequence shown here is derived from an EMBL/GenBank/DDBJ whole genome shotgun (WGS) entry which is preliminary data.</text>
</comment>
<protein>
    <submittedName>
        <fullName evidence="5">Mitogen-activated protein kinase kinase kinase</fullName>
    </submittedName>
</protein>
<organism evidence="5 6">
    <name type="scientific">Quillaja saponaria</name>
    <name type="common">Soap bark tree</name>
    <dbReference type="NCBI Taxonomy" id="32244"/>
    <lineage>
        <taxon>Eukaryota</taxon>
        <taxon>Viridiplantae</taxon>
        <taxon>Streptophyta</taxon>
        <taxon>Embryophyta</taxon>
        <taxon>Tracheophyta</taxon>
        <taxon>Spermatophyta</taxon>
        <taxon>Magnoliopsida</taxon>
        <taxon>eudicotyledons</taxon>
        <taxon>Gunneridae</taxon>
        <taxon>Pentapetalae</taxon>
        <taxon>rosids</taxon>
        <taxon>fabids</taxon>
        <taxon>Fabales</taxon>
        <taxon>Quillajaceae</taxon>
        <taxon>Quillaja</taxon>
    </lineage>
</organism>
<dbReference type="PROSITE" id="PS50011">
    <property type="entry name" value="PROTEIN_KINASE_DOM"/>
    <property type="match status" value="1"/>
</dbReference>
<dbReference type="GO" id="GO:0005886">
    <property type="term" value="C:plasma membrane"/>
    <property type="evidence" value="ECO:0007669"/>
    <property type="project" value="TreeGrafter"/>
</dbReference>
<dbReference type="KEGG" id="qsa:O6P43_012228"/>
<dbReference type="Gene3D" id="3.40.50.620">
    <property type="entry name" value="HUPs"/>
    <property type="match status" value="1"/>
</dbReference>
<keyword evidence="5" id="KW-0418">Kinase</keyword>